<dbReference type="eggNOG" id="COG1028">
    <property type="taxonomic scope" value="Bacteria"/>
</dbReference>
<reference evidence="3 4" key="1">
    <citation type="journal article" date="2005" name="Nat. Biotechnol.">
        <title>The genome sequence of the ethanologenic bacterium Zymomonas mobilis ZM4.</title>
        <authorList>
            <person name="Seo J.S."/>
            <person name="Chong H."/>
            <person name="Park H.S."/>
            <person name="Yoon K.O."/>
            <person name="Jung C."/>
            <person name="Kim J.J."/>
            <person name="Hong J.H."/>
            <person name="Kim H."/>
            <person name="Kim J.H."/>
            <person name="Kil J.I."/>
            <person name="Park C.J."/>
            <person name="Oh H.M."/>
            <person name="Lee J.S."/>
            <person name="Jin S.J."/>
            <person name="Um H.W."/>
            <person name="Lee H.J."/>
            <person name="Oh S.J."/>
            <person name="Kim J.Y."/>
            <person name="Kang H.L."/>
            <person name="Lee S.Y."/>
            <person name="Lee K.J."/>
            <person name="Kang H.S."/>
        </authorList>
    </citation>
    <scope>NUCLEOTIDE SEQUENCE [LARGE SCALE GENOMIC DNA]</scope>
    <source>
        <strain evidence="4">ATCC 31821 / ZM4 / CP4</strain>
    </source>
</reference>
<dbReference type="InterPro" id="IPR050259">
    <property type="entry name" value="SDR"/>
</dbReference>
<organism evidence="3 4">
    <name type="scientific">Zymomonas mobilis subsp. mobilis (strain ATCC 31821 / ZM4 / CP4)</name>
    <dbReference type="NCBI Taxonomy" id="264203"/>
    <lineage>
        <taxon>Bacteria</taxon>
        <taxon>Pseudomonadati</taxon>
        <taxon>Pseudomonadota</taxon>
        <taxon>Alphaproteobacteria</taxon>
        <taxon>Sphingomonadales</taxon>
        <taxon>Zymomonadaceae</taxon>
        <taxon>Zymomonas</taxon>
    </lineage>
</organism>
<evidence type="ECO:0000313" key="4">
    <source>
        <dbReference type="Proteomes" id="UP000001173"/>
    </source>
</evidence>
<reference evidence="3 4" key="2">
    <citation type="journal article" date="2009" name="Nat. Biotechnol.">
        <title>Improved genome annotation for Zymomonas mobilis.</title>
        <authorList>
            <person name="Yang S."/>
            <person name="Pappas K.M."/>
            <person name="Hauser L.J."/>
            <person name="Land M.L."/>
            <person name="Chen G.L."/>
            <person name="Hurst G.B."/>
            <person name="Pan C."/>
            <person name="Kouvelis V.N."/>
            <person name="Typas M.A."/>
            <person name="Pelletier D.A."/>
            <person name="Klingeman D.M."/>
            <person name="Chang Y.J."/>
            <person name="Samatova N.F."/>
            <person name="Brown S.D."/>
        </authorList>
    </citation>
    <scope>NUCLEOTIDE SEQUENCE [LARGE SCALE GENOMIC DNA]</scope>
    <source>
        <strain evidence="4">ATCC 31821 / ZM4 / CP4</strain>
    </source>
</reference>
<dbReference type="Pfam" id="PF00106">
    <property type="entry name" value="adh_short"/>
    <property type="match status" value="1"/>
</dbReference>
<evidence type="ECO:0000256" key="1">
    <source>
        <dbReference type="ARBA" id="ARBA00006484"/>
    </source>
</evidence>
<protein>
    <submittedName>
        <fullName evidence="3">Short-chain dehydrogenase/reductase SDR</fullName>
    </submittedName>
</protein>
<dbReference type="SUPFAM" id="SSF51735">
    <property type="entry name" value="NAD(P)-binding Rossmann-fold domains"/>
    <property type="match status" value="1"/>
</dbReference>
<evidence type="ECO:0000313" key="3">
    <source>
        <dbReference type="EMBL" id="AAV88714.1"/>
    </source>
</evidence>
<keyword evidence="4" id="KW-1185">Reference proteome</keyword>
<gene>
    <name evidence="3" type="ordered locus">ZMO0090</name>
</gene>
<dbReference type="HOGENOM" id="CLU_010194_1_2_5"/>
<name>Q5NRE0_ZYMMO</name>
<dbReference type="EMBL" id="AE008692">
    <property type="protein sequence ID" value="AAV88714.1"/>
    <property type="molecule type" value="Genomic_DNA"/>
</dbReference>
<dbReference type="RefSeq" id="WP_011240063.1">
    <property type="nucleotide sequence ID" value="NC_006526.2"/>
</dbReference>
<dbReference type="STRING" id="264203.ZMO0090"/>
<sequence length="265" mass="27875">MVKIDLTGKTAIVTGSSEGIGLGIAIRLAEAGAKVIVNGRHQEKLNSAIAEVKKAAPEAEVVGFVGDLGQAEGCDALVKAHPACDILVNNVGIFSPQGNFFDIGDDCWQNFFDINVMSGVRLSRAYAKKMAEKGWGRVLFISSESGFNIPEEMVHYGFSKTAQIAIARGLAKTLAGTGVTVNSVLPGPTLSDGLKKMLEPEVKKTGKSYEEAAADFTKNLRPSSIIERAASVEEVANMVLYAASPLASATTGAALRVEGGILNYL</sequence>
<proteinExistence type="inferred from homology"/>
<dbReference type="Gene3D" id="3.40.50.720">
    <property type="entry name" value="NAD(P)-binding Rossmann-like Domain"/>
    <property type="match status" value="1"/>
</dbReference>
<dbReference type="AlphaFoldDB" id="Q5NRE0"/>
<dbReference type="InterPro" id="IPR002347">
    <property type="entry name" value="SDR_fam"/>
</dbReference>
<dbReference type="PRINTS" id="PR00081">
    <property type="entry name" value="GDHRDH"/>
</dbReference>
<comment type="similarity">
    <text evidence="1 2">Belongs to the short-chain dehydrogenases/reductases (SDR) family.</text>
</comment>
<dbReference type="KEGG" id="zmo:ZMO0090"/>
<dbReference type="Proteomes" id="UP000001173">
    <property type="component" value="Chromosome"/>
</dbReference>
<dbReference type="FunFam" id="3.40.50.720:FF:000084">
    <property type="entry name" value="Short-chain dehydrogenase reductase"/>
    <property type="match status" value="1"/>
</dbReference>
<dbReference type="PANTHER" id="PTHR42879">
    <property type="entry name" value="3-OXOACYL-(ACYL-CARRIER-PROTEIN) REDUCTASE"/>
    <property type="match status" value="1"/>
</dbReference>
<dbReference type="InterPro" id="IPR036291">
    <property type="entry name" value="NAD(P)-bd_dom_sf"/>
</dbReference>
<dbReference type="PRINTS" id="PR00080">
    <property type="entry name" value="SDRFAMILY"/>
</dbReference>
<evidence type="ECO:0000256" key="2">
    <source>
        <dbReference type="RuleBase" id="RU000363"/>
    </source>
</evidence>
<accession>Q5NRE0</accession>
<dbReference type="CDD" id="cd05233">
    <property type="entry name" value="SDR_c"/>
    <property type="match status" value="1"/>
</dbReference>